<keyword evidence="8" id="KW-1185">Reference proteome</keyword>
<evidence type="ECO:0000256" key="1">
    <source>
        <dbReference type="ARBA" id="ARBA00004141"/>
    </source>
</evidence>
<evidence type="ECO:0000313" key="8">
    <source>
        <dbReference type="Proteomes" id="UP001153636"/>
    </source>
</evidence>
<dbReference type="InterPro" id="IPR008952">
    <property type="entry name" value="Tetraspanin_EC2_sf"/>
</dbReference>
<dbReference type="OrthoDB" id="5982705at2759"/>
<feature type="transmembrane region" description="Helical" evidence="6">
    <location>
        <begin position="82"/>
        <end position="106"/>
    </location>
</feature>
<feature type="transmembrane region" description="Helical" evidence="6">
    <location>
        <begin position="54"/>
        <end position="75"/>
    </location>
</feature>
<keyword evidence="3 6" id="KW-0812">Transmembrane</keyword>
<feature type="transmembrane region" description="Helical" evidence="6">
    <location>
        <begin position="424"/>
        <end position="448"/>
    </location>
</feature>
<evidence type="ECO:0000256" key="6">
    <source>
        <dbReference type="SAM" id="Phobius"/>
    </source>
</evidence>
<dbReference type="GO" id="GO:0005886">
    <property type="term" value="C:plasma membrane"/>
    <property type="evidence" value="ECO:0007669"/>
    <property type="project" value="TreeGrafter"/>
</dbReference>
<comment type="similarity">
    <text evidence="2">Belongs to the tetraspanin (TM4SF) family.</text>
</comment>
<evidence type="ECO:0000313" key="7">
    <source>
        <dbReference type="EMBL" id="CAH1104259.1"/>
    </source>
</evidence>
<dbReference type="Gene3D" id="1.10.1450.10">
    <property type="entry name" value="Tetraspanin"/>
    <property type="match status" value="1"/>
</dbReference>
<proteinExistence type="inferred from homology"/>
<dbReference type="AlphaFoldDB" id="A0A9P0CSG4"/>
<dbReference type="Pfam" id="PF00335">
    <property type="entry name" value="Tetraspanin"/>
    <property type="match status" value="2"/>
</dbReference>
<dbReference type="PANTHER" id="PTHR19282:SF273">
    <property type="entry name" value="TETRASPANIN"/>
    <property type="match status" value="1"/>
</dbReference>
<dbReference type="PRINTS" id="PR00259">
    <property type="entry name" value="TMFOUR"/>
</dbReference>
<reference evidence="7" key="1">
    <citation type="submission" date="2022-01" db="EMBL/GenBank/DDBJ databases">
        <authorList>
            <person name="King R."/>
        </authorList>
    </citation>
    <scope>NUCLEOTIDE SEQUENCE</scope>
</reference>
<dbReference type="PROSITE" id="PS00421">
    <property type="entry name" value="TM4_1"/>
    <property type="match status" value="1"/>
</dbReference>
<keyword evidence="4 6" id="KW-1133">Transmembrane helix</keyword>
<name>A0A9P0CSG4_9CUCU</name>
<sequence>MENCGMNLIKYLLFVFNLLFALSGLGIIISGAVVLSNVSDFDHFVSSDLLGPPIVLIVAGVVVFIIAFLGCFGAIRESYNLLMAFAGLLIIIFIVEIAVGVTAAVYKGDFQVALKENLLKSIKEYSNENNAEKIPWDNVQKKAGHGKGQADGVGGFLKRIADQIVATGKNISDALQFFEALNDSSKVKLYFINDDDIDRVAEHIPKHILPLPGTMQLHQVFLEDPGILYYRKLTCFCKRGFCRCLNPQVYEPIKKIINQTMPVVCKDAVIQDIQMEIPVEFEEANHELQPITSRIGERSTKDHEIISRKSIFNLVYLSDSDSEDQPLSKIANPKNPTEGGTLYQSVPSLEGILMHSNNITEGLKCCGVDGPTDWQGQNIPLSCCTEEKQQETIQYCSENGVGNYMYQRGCYEYLTIKIESNAKILVGVGIGIAFIEVIGIVLACWLAFTIKKEQSEK</sequence>
<organism evidence="7 8">
    <name type="scientific">Psylliodes chrysocephalus</name>
    <dbReference type="NCBI Taxonomy" id="3402493"/>
    <lineage>
        <taxon>Eukaryota</taxon>
        <taxon>Metazoa</taxon>
        <taxon>Ecdysozoa</taxon>
        <taxon>Arthropoda</taxon>
        <taxon>Hexapoda</taxon>
        <taxon>Insecta</taxon>
        <taxon>Pterygota</taxon>
        <taxon>Neoptera</taxon>
        <taxon>Endopterygota</taxon>
        <taxon>Coleoptera</taxon>
        <taxon>Polyphaga</taxon>
        <taxon>Cucujiformia</taxon>
        <taxon>Chrysomeloidea</taxon>
        <taxon>Chrysomelidae</taxon>
        <taxon>Galerucinae</taxon>
        <taxon>Alticini</taxon>
        <taxon>Psylliodes</taxon>
    </lineage>
</organism>
<dbReference type="InterPro" id="IPR018499">
    <property type="entry name" value="Tetraspanin/Peripherin"/>
</dbReference>
<evidence type="ECO:0000256" key="2">
    <source>
        <dbReference type="ARBA" id="ARBA00006840"/>
    </source>
</evidence>
<dbReference type="PANTHER" id="PTHR19282">
    <property type="entry name" value="TETRASPANIN"/>
    <property type="match status" value="1"/>
</dbReference>
<evidence type="ECO:0000256" key="3">
    <source>
        <dbReference type="ARBA" id="ARBA00022692"/>
    </source>
</evidence>
<feature type="transmembrane region" description="Helical" evidence="6">
    <location>
        <begin position="12"/>
        <end position="34"/>
    </location>
</feature>
<dbReference type="Proteomes" id="UP001153636">
    <property type="component" value="Chromosome 16"/>
</dbReference>
<gene>
    <name evidence="7" type="ORF">PSYICH_LOCUS5129</name>
</gene>
<evidence type="ECO:0008006" key="9">
    <source>
        <dbReference type="Google" id="ProtNLM"/>
    </source>
</evidence>
<evidence type="ECO:0000256" key="5">
    <source>
        <dbReference type="ARBA" id="ARBA00023136"/>
    </source>
</evidence>
<accession>A0A9P0CSG4</accession>
<dbReference type="SUPFAM" id="SSF48652">
    <property type="entry name" value="Tetraspanin"/>
    <property type="match status" value="1"/>
</dbReference>
<dbReference type="EMBL" id="OV651828">
    <property type="protein sequence ID" value="CAH1104259.1"/>
    <property type="molecule type" value="Genomic_DNA"/>
</dbReference>
<keyword evidence="5 6" id="KW-0472">Membrane</keyword>
<protein>
    <recommendedName>
        <fullName evidence="9">Tetraspanin</fullName>
    </recommendedName>
</protein>
<evidence type="ECO:0000256" key="4">
    <source>
        <dbReference type="ARBA" id="ARBA00022989"/>
    </source>
</evidence>
<dbReference type="InterPro" id="IPR018503">
    <property type="entry name" value="Tetraspanin_CS"/>
</dbReference>
<comment type="subcellular location">
    <subcellularLocation>
        <location evidence="1">Membrane</location>
        <topology evidence="1">Multi-pass membrane protein</topology>
    </subcellularLocation>
</comment>